<dbReference type="InterPro" id="IPR050324">
    <property type="entry name" value="CDP-alcohol_PTase-I"/>
</dbReference>
<organism evidence="1">
    <name type="scientific">Octopus bimaculoides</name>
    <name type="common">California two-spotted octopus</name>
    <dbReference type="NCBI Taxonomy" id="37653"/>
    <lineage>
        <taxon>Eukaryota</taxon>
        <taxon>Metazoa</taxon>
        <taxon>Spiralia</taxon>
        <taxon>Lophotrochozoa</taxon>
        <taxon>Mollusca</taxon>
        <taxon>Cephalopoda</taxon>
        <taxon>Coleoidea</taxon>
        <taxon>Octopodiformes</taxon>
        <taxon>Octopoda</taxon>
        <taxon>Incirrata</taxon>
        <taxon>Octopodidae</taxon>
        <taxon>Octopus</taxon>
    </lineage>
</organism>
<evidence type="ECO:0000313" key="1">
    <source>
        <dbReference type="EMBL" id="KOF66648.1"/>
    </source>
</evidence>
<dbReference type="GO" id="GO:0046474">
    <property type="term" value="P:glycerophospholipid biosynthetic process"/>
    <property type="evidence" value="ECO:0007669"/>
    <property type="project" value="TreeGrafter"/>
</dbReference>
<name>A0A0L8FPT8_OCTBM</name>
<sequence>MKDLLLNANALNANNANNANNTNVNNVNILNRNLHQLDIDEDDHDDVYIQEEPDFGVMFDIDGVLARGTEPLQAAVNAFKLLTDENHQLRVPVAFVTNACNRSADKAAQIQSWLGIDVTPDMVVHSPTPLKIMEDLHDKHILLVGQGPVRDVALELGFTNYCLLDDITDAYPLLDMVNHENRKAVARGYVEKDFPPVEAIILLGEPIKWESYLQVIIDLLLTGGKPNQAISTNTEVEQIPVIACNMDLTFMHKANMPRFGHGAFLVCLEALYKKITGNELEYSRLVGKPCEIQYRYGEHIVNTVREKIGYTTPITKLYFIG</sequence>
<evidence type="ECO:0008006" key="2">
    <source>
        <dbReference type="Google" id="ProtNLM"/>
    </source>
</evidence>
<dbReference type="PANTHER" id="PTHR14269">
    <property type="entry name" value="CDP-DIACYLGLYCEROL--GLYCEROL-3-PHOSPHATE 3-PHOSPHATIDYLTRANSFERASE-RELATED"/>
    <property type="match status" value="1"/>
</dbReference>
<dbReference type="AlphaFoldDB" id="A0A0L8FPT8"/>
<dbReference type="EMBL" id="KQ427864">
    <property type="protein sequence ID" value="KOF66648.1"/>
    <property type="molecule type" value="Genomic_DNA"/>
</dbReference>
<dbReference type="PANTHER" id="PTHR14269:SF4">
    <property type="entry name" value="CAT EYE SYNDROME CRITICAL REGION PROTEIN 5"/>
    <property type="match status" value="1"/>
</dbReference>
<dbReference type="Gene3D" id="3.40.50.1000">
    <property type="entry name" value="HAD superfamily/HAD-like"/>
    <property type="match status" value="2"/>
</dbReference>
<dbReference type="InterPro" id="IPR006357">
    <property type="entry name" value="HAD-SF_hydro_IIA"/>
</dbReference>
<gene>
    <name evidence="1" type="ORF">OCBIM_22011697mg</name>
</gene>
<dbReference type="InterPro" id="IPR006353">
    <property type="entry name" value="HAD-SF_hydro_IIA_CECR5"/>
</dbReference>
<dbReference type="InterPro" id="IPR036412">
    <property type="entry name" value="HAD-like_sf"/>
</dbReference>
<reference evidence="1" key="1">
    <citation type="submission" date="2015-07" db="EMBL/GenBank/DDBJ databases">
        <title>MeaNS - Measles Nucleotide Surveillance Program.</title>
        <authorList>
            <person name="Tran T."/>
            <person name="Druce J."/>
        </authorList>
    </citation>
    <scope>NUCLEOTIDE SEQUENCE</scope>
    <source>
        <strain evidence="1">UCB-OBI-ISO-001</strain>
        <tissue evidence="1">Gonad</tissue>
    </source>
</reference>
<dbReference type="STRING" id="37653.A0A0L8FPT8"/>
<accession>A0A0L8FPT8</accession>
<dbReference type="NCBIfam" id="TIGR01456">
    <property type="entry name" value="CECR5"/>
    <property type="match status" value="1"/>
</dbReference>
<proteinExistence type="predicted"/>
<dbReference type="Pfam" id="PF13344">
    <property type="entry name" value="Hydrolase_6"/>
    <property type="match status" value="1"/>
</dbReference>
<dbReference type="SUPFAM" id="SSF56784">
    <property type="entry name" value="HAD-like"/>
    <property type="match status" value="1"/>
</dbReference>
<protein>
    <recommendedName>
        <fullName evidence="2">Haloacid dehalogenase-like hydrolase domain-containing 5</fullName>
    </recommendedName>
</protein>
<dbReference type="OrthoDB" id="10251048at2759"/>
<dbReference type="NCBIfam" id="TIGR01460">
    <property type="entry name" value="HAD-SF-IIA"/>
    <property type="match status" value="1"/>
</dbReference>
<dbReference type="InterPro" id="IPR023214">
    <property type="entry name" value="HAD_sf"/>
</dbReference>
<dbReference type="GO" id="GO:0005739">
    <property type="term" value="C:mitochondrion"/>
    <property type="evidence" value="ECO:0007669"/>
    <property type="project" value="TreeGrafter"/>
</dbReference>